<dbReference type="Proteomes" id="UP000326396">
    <property type="component" value="Linkage Group LG16"/>
</dbReference>
<comment type="caution">
    <text evidence="1">The sequence shown here is derived from an EMBL/GenBank/DDBJ whole genome shotgun (WGS) entry which is preliminary data.</text>
</comment>
<dbReference type="EMBL" id="SZYD01000008">
    <property type="protein sequence ID" value="KAD5508174.1"/>
    <property type="molecule type" value="Genomic_DNA"/>
</dbReference>
<evidence type="ECO:0000313" key="1">
    <source>
        <dbReference type="EMBL" id="KAD5508174.1"/>
    </source>
</evidence>
<sequence>MRVTTPDQQNWIAKLLGYNFEIQYKPGRENRTADALSRRADSDVFFQLISSPIWLQGAQLVEEAKQDSTLQQLTQKILLNPSKFPGYSIQHDLETGAGEALVPASILATKSLREGPDSVLQDKSTVTKSSGSWKVDLPLTNSNSKEKLVSSSLGIDQHVMEDNRDEVNNSSL</sequence>
<proteinExistence type="predicted"/>
<gene>
    <name evidence="1" type="ORF">E3N88_15877</name>
</gene>
<accession>A0A5N6NY08</accession>
<reference evidence="1 2" key="1">
    <citation type="submission" date="2019-05" db="EMBL/GenBank/DDBJ databases">
        <title>Mikania micrantha, genome provides insights into the molecular mechanism of rapid growth.</title>
        <authorList>
            <person name="Liu B."/>
        </authorList>
    </citation>
    <scope>NUCLEOTIDE SEQUENCE [LARGE SCALE GENOMIC DNA]</scope>
    <source>
        <strain evidence="1">NLD-2019</strain>
        <tissue evidence="1">Leaf</tissue>
    </source>
</reference>
<dbReference type="AlphaFoldDB" id="A0A5N6NY08"/>
<dbReference type="OrthoDB" id="1751703at2759"/>
<name>A0A5N6NY08_9ASTR</name>
<protein>
    <recommendedName>
        <fullName evidence="3">Reverse transcriptase RNase H-like domain-containing protein</fullName>
    </recommendedName>
</protein>
<keyword evidence="2" id="KW-1185">Reference proteome</keyword>
<organism evidence="1 2">
    <name type="scientific">Mikania micrantha</name>
    <name type="common">bitter vine</name>
    <dbReference type="NCBI Taxonomy" id="192012"/>
    <lineage>
        <taxon>Eukaryota</taxon>
        <taxon>Viridiplantae</taxon>
        <taxon>Streptophyta</taxon>
        <taxon>Embryophyta</taxon>
        <taxon>Tracheophyta</taxon>
        <taxon>Spermatophyta</taxon>
        <taxon>Magnoliopsida</taxon>
        <taxon>eudicotyledons</taxon>
        <taxon>Gunneridae</taxon>
        <taxon>Pentapetalae</taxon>
        <taxon>asterids</taxon>
        <taxon>campanulids</taxon>
        <taxon>Asterales</taxon>
        <taxon>Asteraceae</taxon>
        <taxon>Asteroideae</taxon>
        <taxon>Heliantheae alliance</taxon>
        <taxon>Eupatorieae</taxon>
        <taxon>Mikania</taxon>
    </lineage>
</organism>
<evidence type="ECO:0000313" key="2">
    <source>
        <dbReference type="Proteomes" id="UP000326396"/>
    </source>
</evidence>
<evidence type="ECO:0008006" key="3">
    <source>
        <dbReference type="Google" id="ProtNLM"/>
    </source>
</evidence>